<dbReference type="RefSeq" id="WP_179980438.1">
    <property type="nucleotide sequence ID" value="NZ_LT608333.1"/>
</dbReference>
<accession>A0A212L5Y3</accession>
<dbReference type="NCBIfam" id="TIGR04326">
    <property type="entry name" value="O_ant_LIC13510"/>
    <property type="match status" value="1"/>
</dbReference>
<dbReference type="InterPro" id="IPR027613">
    <property type="entry name" value="O_ant_LIC13510"/>
</dbReference>
<feature type="region of interest" description="Disordered" evidence="1">
    <location>
        <begin position="493"/>
        <end position="539"/>
    </location>
</feature>
<evidence type="ECO:0000313" key="2">
    <source>
        <dbReference type="EMBL" id="SCM72930.1"/>
    </source>
</evidence>
<organism evidence="2">
    <name type="scientific">uncultured Desulfovibrio sp</name>
    <dbReference type="NCBI Taxonomy" id="167968"/>
    <lineage>
        <taxon>Bacteria</taxon>
        <taxon>Pseudomonadati</taxon>
        <taxon>Thermodesulfobacteriota</taxon>
        <taxon>Desulfovibrionia</taxon>
        <taxon>Desulfovibrionales</taxon>
        <taxon>Desulfovibrionaceae</taxon>
        <taxon>Desulfovibrio</taxon>
        <taxon>environmental samples</taxon>
    </lineage>
</organism>
<evidence type="ECO:0000256" key="1">
    <source>
        <dbReference type="SAM" id="MobiDB-lite"/>
    </source>
</evidence>
<name>A0A212L5Y3_9BACT</name>
<sequence length="702" mass="77109">MKELILVVGPGQPDLGPCQDASGEQSRQTVMQWEGWEPPRGHVSLPALLRADLEAIRAEHAAWAYDLGRLTVAGKEAQDWLRAGHALSMWWCSLLYERHPKMTPGLYTVYKLRALERFMDQEGISALCLSGGDDTLREVLADMCRASGRTFSLEQGAPAPLEPPTPLLRRLYKAAPAPVRALARYAHWLWSVRRRLPAAADAGKPLAPVRGPDGPVQTATIATYFPNVDVKAAGEGRFRSRYWENLHDVLHEAARKEGAPWVRWLFIRFPAPQLSLAQCAALRDRFRAEGKDGASFHYLEEFLRHRDLWAALWRYLRLCFGSRKLEPAVRPAFRFAGSLVNFWPYLEPYWVESFRGWRCLERCLQQRAFDVYARAAGPQRWTLFPLENCPWERMLTVAMREAGAAATPCSEPTAGPVIGAQHSTVRPTDFRYFDDPRTFTPPCDAFQPDAVRGNGQSACAQWLEAGVPTERLGEVEALRYLYLAEKTRGAAAPGAHAASGTGANSPAADSPEADRPAATSPGLDNPAGQEAGTAGASGGVAAGQSKRLLVVTSFFKDETEAHLVLLARALHAGVLKGWQLVVKPHPYLPVEERLRALLGRRASEVRIALGAIGEELAPGVVVWSSNSTTVALEAALMGLPVMSMLPVNDFDLCPLQDVALLPRTGSVEDVAQALSTAAPLQLPPDYLDLDPALPRWKKLLGV</sequence>
<reference evidence="2" key="1">
    <citation type="submission" date="2016-08" db="EMBL/GenBank/DDBJ databases">
        <authorList>
            <person name="Seilhamer J.J."/>
        </authorList>
    </citation>
    <scope>NUCLEOTIDE SEQUENCE</scope>
    <source>
        <strain evidence="2">86-1</strain>
    </source>
</reference>
<proteinExistence type="predicted"/>
<dbReference type="EMBL" id="FMJC01000002">
    <property type="protein sequence ID" value="SCM72930.1"/>
    <property type="molecule type" value="Genomic_DNA"/>
</dbReference>
<feature type="compositionally biased region" description="Low complexity" evidence="1">
    <location>
        <begin position="493"/>
        <end position="503"/>
    </location>
</feature>
<protein>
    <submittedName>
        <fullName evidence="2">Uncharacterized protein</fullName>
    </submittedName>
</protein>
<gene>
    <name evidence="2" type="ORF">KL86DES1_20925</name>
</gene>
<dbReference type="AlphaFoldDB" id="A0A212L5Y3"/>